<sequence length="132" mass="14729">MHTQNVKTAAAESSGRWGTDPKARLACVIAEQKAYLSRLRGVWELQLSEDEEAEQVFGILYAMSENVHKEGVLNWRSVTPLVSFHVVQPWLQAKACVIRGYGDTGVAAWEYASKHLKDSMNFAVAMLDVETC</sequence>
<comment type="caution">
    <text evidence="1">The sequence shown here is derived from an EMBL/GenBank/DDBJ whole genome shotgun (WGS) entry which is preliminary data.</text>
</comment>
<accession>A0A5U3R477</accession>
<dbReference type="EMBL" id="AAGMPN010000032">
    <property type="protein sequence ID" value="EBP6409664.1"/>
    <property type="molecule type" value="Genomic_DNA"/>
</dbReference>
<dbReference type="GO" id="GO:0004497">
    <property type="term" value="F:monooxygenase activity"/>
    <property type="evidence" value="ECO:0007669"/>
    <property type="project" value="UniProtKB-KW"/>
</dbReference>
<protein>
    <submittedName>
        <fullName evidence="1">Ammonia monooxygenase</fullName>
    </submittedName>
</protein>
<keyword evidence="1" id="KW-0503">Monooxygenase</keyword>
<dbReference type="AlphaFoldDB" id="A0A5U3R477"/>
<keyword evidence="1" id="KW-0560">Oxidoreductase</keyword>
<gene>
    <name evidence="1" type="ORF">ABC99_10995</name>
</gene>
<organism evidence="1">
    <name type="scientific">Salmonella enterica</name>
    <name type="common">Salmonella choleraesuis</name>
    <dbReference type="NCBI Taxonomy" id="28901"/>
    <lineage>
        <taxon>Bacteria</taxon>
        <taxon>Pseudomonadati</taxon>
        <taxon>Pseudomonadota</taxon>
        <taxon>Gammaproteobacteria</taxon>
        <taxon>Enterobacterales</taxon>
        <taxon>Enterobacteriaceae</taxon>
        <taxon>Salmonella</taxon>
    </lineage>
</organism>
<name>A0A5U3R477_SALER</name>
<proteinExistence type="predicted"/>
<evidence type="ECO:0000313" key="1">
    <source>
        <dbReference type="EMBL" id="EBP6409664.1"/>
    </source>
</evidence>
<reference evidence="1" key="1">
    <citation type="submission" date="2018-07" db="EMBL/GenBank/DDBJ databases">
        <authorList>
            <consortium name="GenomeTrakr network: Whole genome sequencing for foodborne pathogen traceback"/>
        </authorList>
    </citation>
    <scope>NUCLEOTIDE SEQUENCE</scope>
    <source>
        <strain evidence="1">TX-883888.SUB.3</strain>
    </source>
</reference>